<dbReference type="Pfam" id="PF00756">
    <property type="entry name" value="Esterase"/>
    <property type="match status" value="1"/>
</dbReference>
<sequence length="292" mass="32011">MTVMTYVYNRLFLSALLTAYFGALLISPASKAGTVLHTSFDSDVLQAPYPMTLYVPDAPPKVDSGYPVVYLLHGSFGSENDWLANGDLENTADRLIASGVIPPTLIVMPGSKSWWLNGHNELAETAFIDDLLPFVEANYPVATVRGGRFIAGLSAGGFGATRFALMHPERFGAAAALSPATYVPLPPKNSSAYRHPAFINAEGAFDAALWQESNYPSYWSDYLAKNITVPFYINSGDHDEFEIAQHATALFSKLRAHQPDAVELRIVDGGHDWQVWAQSLPNVLVFLLNYHQ</sequence>
<dbReference type="Gene3D" id="3.40.50.1820">
    <property type="entry name" value="alpha/beta hydrolase"/>
    <property type="match status" value="1"/>
</dbReference>
<proteinExistence type="predicted"/>
<dbReference type="PANTHER" id="PTHR48098">
    <property type="entry name" value="ENTEROCHELIN ESTERASE-RELATED"/>
    <property type="match status" value="1"/>
</dbReference>
<name>Q6SF88_9BACT</name>
<dbReference type="GO" id="GO:0016747">
    <property type="term" value="F:acyltransferase activity, transferring groups other than amino-acyl groups"/>
    <property type="evidence" value="ECO:0007669"/>
    <property type="project" value="TreeGrafter"/>
</dbReference>
<dbReference type="InterPro" id="IPR050583">
    <property type="entry name" value="Mycobacterial_A85_antigen"/>
</dbReference>
<accession>Q6SF88</accession>
<dbReference type="InterPro" id="IPR000801">
    <property type="entry name" value="Esterase-like"/>
</dbReference>
<dbReference type="AlphaFoldDB" id="Q6SF88"/>
<dbReference type="EMBL" id="AY458648">
    <property type="protein sequence ID" value="AAR38335.1"/>
    <property type="molecule type" value="Genomic_DNA"/>
</dbReference>
<gene>
    <name evidence="1" type="ORF">MBMO_EBAC000-69B03.84</name>
</gene>
<reference evidence="1" key="2">
    <citation type="submission" date="2003-12" db="EMBL/GenBank/DDBJ databases">
        <title>Monterey Bay Coastal Ocean Microbial Observatory environmental clone sequencing.</title>
        <authorList>
            <person name="DeLong E.F."/>
        </authorList>
    </citation>
    <scope>NUCLEOTIDE SEQUENCE</scope>
</reference>
<dbReference type="PANTHER" id="PTHR48098:SF1">
    <property type="entry name" value="DIACYLGLYCEROL ACYLTRANSFERASE_MYCOLYLTRANSFERASE AG85A"/>
    <property type="match status" value="1"/>
</dbReference>
<dbReference type="ESTHER" id="9gamm-a0z4a8">
    <property type="family name" value="A85-Feruloyl-Esterase"/>
</dbReference>
<protein>
    <submittedName>
        <fullName evidence="1">Esterase, putative</fullName>
    </submittedName>
</protein>
<organism evidence="1">
    <name type="scientific">uncultured marine bacterium 581</name>
    <dbReference type="NCBI Taxonomy" id="257401"/>
    <lineage>
        <taxon>Bacteria</taxon>
        <taxon>environmental samples</taxon>
    </lineage>
</organism>
<dbReference type="SUPFAM" id="SSF53474">
    <property type="entry name" value="alpha/beta-Hydrolases"/>
    <property type="match status" value="1"/>
</dbReference>
<reference evidence="1" key="1">
    <citation type="submission" date="2003-11" db="EMBL/GenBank/DDBJ databases">
        <authorList>
            <person name="Heidelberg J.F."/>
            <person name="Eisen J.A."/>
            <person name="Nelson W.C."/>
            <person name="DeLong E.F."/>
        </authorList>
    </citation>
    <scope>NUCLEOTIDE SEQUENCE</scope>
</reference>
<dbReference type="InterPro" id="IPR029058">
    <property type="entry name" value="AB_hydrolase_fold"/>
</dbReference>
<evidence type="ECO:0000313" key="1">
    <source>
        <dbReference type="EMBL" id="AAR38335.1"/>
    </source>
</evidence>